<dbReference type="KEGG" id="rpe:RPE_1090"/>
<feature type="domain" description="AAA+ ATPase" evidence="1">
    <location>
        <begin position="43"/>
        <end position="192"/>
    </location>
</feature>
<dbReference type="STRING" id="316055.RPE_1090"/>
<dbReference type="eggNOG" id="COG3267">
    <property type="taxonomic scope" value="Bacteria"/>
</dbReference>
<dbReference type="InterPro" id="IPR049945">
    <property type="entry name" value="AAA_22"/>
</dbReference>
<organism evidence="2">
    <name type="scientific">Rhodopseudomonas palustris (strain BisA53)</name>
    <dbReference type="NCBI Taxonomy" id="316055"/>
    <lineage>
        <taxon>Bacteria</taxon>
        <taxon>Pseudomonadati</taxon>
        <taxon>Pseudomonadota</taxon>
        <taxon>Alphaproteobacteria</taxon>
        <taxon>Hyphomicrobiales</taxon>
        <taxon>Nitrobacteraceae</taxon>
        <taxon>Rhodopseudomonas</taxon>
    </lineage>
</organism>
<dbReference type="Gene3D" id="3.40.50.300">
    <property type="entry name" value="P-loop containing nucleotide triphosphate hydrolases"/>
    <property type="match status" value="1"/>
</dbReference>
<dbReference type="PANTHER" id="PTHR35894:SF1">
    <property type="entry name" value="PHOSPHORIBULOKINASE _ URIDINE KINASE FAMILY"/>
    <property type="match status" value="1"/>
</dbReference>
<sequence>MMYESFYGMREKPFSILPDPDLVYWGRSHRLGLAVLEFGVLNSAGFTVITGDIGSGKTTLVRYLLRRMDKEASVGLVSNTPRTRDELLAWVLMSFHQPFEGSYPVLLKRFQDFLYSEFAEGRHTVLIIDEAQNLMPDVLEELRMLSNINADKRQFLQLILVGQLELKTILQTPQLRQFAQRVTCDFHLKPLSAEEVPEYIGHRLSAVGAKRELFSEEACDLIVNASGGIPRLINILCDMSLVYSYSMGDRSVRKEVVRDVIEDKRKFGIFPMDGLGGVAG</sequence>
<dbReference type="SMART" id="SM00382">
    <property type="entry name" value="AAA"/>
    <property type="match status" value="1"/>
</dbReference>
<dbReference type="SUPFAM" id="SSF52540">
    <property type="entry name" value="P-loop containing nucleoside triphosphate hydrolases"/>
    <property type="match status" value="1"/>
</dbReference>
<dbReference type="Pfam" id="PF13401">
    <property type="entry name" value="AAA_22"/>
    <property type="match status" value="1"/>
</dbReference>
<dbReference type="GO" id="GO:0016887">
    <property type="term" value="F:ATP hydrolysis activity"/>
    <property type="evidence" value="ECO:0007669"/>
    <property type="project" value="InterPro"/>
</dbReference>
<gene>
    <name evidence="2" type="ordered locus">RPE_1090</name>
</gene>
<reference evidence="2" key="1">
    <citation type="submission" date="2006-09" db="EMBL/GenBank/DDBJ databases">
        <title>Complete sequence of Rhodopseudomonas palustris BisA53.</title>
        <authorList>
            <consortium name="US DOE Joint Genome Institute"/>
            <person name="Copeland A."/>
            <person name="Lucas S."/>
            <person name="Lapidus A."/>
            <person name="Barry K."/>
            <person name="Detter J.C."/>
            <person name="Glavina del Rio T."/>
            <person name="Hammon N."/>
            <person name="Israni S."/>
            <person name="Dalin E."/>
            <person name="Tice H."/>
            <person name="Pitluck S."/>
            <person name="Chain P."/>
            <person name="Malfatti S."/>
            <person name="Shin M."/>
            <person name="Vergez L."/>
            <person name="Schmutz J."/>
            <person name="Larimer F."/>
            <person name="Land M."/>
            <person name="Hauser L."/>
            <person name="Pelletier D.A."/>
            <person name="Kyrpides N."/>
            <person name="Kim E."/>
            <person name="Harwood C.S."/>
            <person name="Oda Y."/>
            <person name="Richardson P."/>
        </authorList>
    </citation>
    <scope>NUCLEOTIDE SEQUENCE [LARGE SCALE GENOMIC DNA]</scope>
    <source>
        <strain evidence="2">BisA53</strain>
    </source>
</reference>
<evidence type="ECO:0000313" key="2">
    <source>
        <dbReference type="EMBL" id="ABJ05043.1"/>
    </source>
</evidence>
<evidence type="ECO:0000259" key="1">
    <source>
        <dbReference type="SMART" id="SM00382"/>
    </source>
</evidence>
<dbReference type="HOGENOM" id="CLU_024125_3_0_5"/>
<name>Q07SP1_RHOP5</name>
<dbReference type="AlphaFoldDB" id="Q07SP1"/>
<protein>
    <submittedName>
        <fullName evidence="2">AAA ATPase</fullName>
    </submittedName>
</protein>
<dbReference type="InterPro" id="IPR052026">
    <property type="entry name" value="ExeA_AAA_ATPase_DNA-bind"/>
</dbReference>
<dbReference type="PANTHER" id="PTHR35894">
    <property type="entry name" value="GENERAL SECRETION PATHWAY PROTEIN A-RELATED"/>
    <property type="match status" value="1"/>
</dbReference>
<proteinExistence type="predicted"/>
<dbReference type="InterPro" id="IPR003593">
    <property type="entry name" value="AAA+_ATPase"/>
</dbReference>
<accession>Q07SP1</accession>
<dbReference type="EMBL" id="CP000463">
    <property type="protein sequence ID" value="ABJ05043.1"/>
    <property type="molecule type" value="Genomic_DNA"/>
</dbReference>
<dbReference type="InterPro" id="IPR027417">
    <property type="entry name" value="P-loop_NTPase"/>
</dbReference>